<name>A0A1X7VHK1_AMPQE</name>
<accession>A0A1X7VHK1</accession>
<sequence length="138" mass="15962">MFPVTLNHCKIEQPKSLDSPHLSGWQTIATLNFTHAAKLGRKDVVQYLVSNVPRDSLDLQNEEKAQTALHKAAWYGYRGICKILVDVRASSLRTDYQANTPYLKSIESEDPKLKEYLQRKEREEKIRYEIEEVEEVAV</sequence>
<organism evidence="1">
    <name type="scientific">Amphimedon queenslandica</name>
    <name type="common">Sponge</name>
    <dbReference type="NCBI Taxonomy" id="400682"/>
    <lineage>
        <taxon>Eukaryota</taxon>
        <taxon>Metazoa</taxon>
        <taxon>Porifera</taxon>
        <taxon>Demospongiae</taxon>
        <taxon>Heteroscleromorpha</taxon>
        <taxon>Haplosclerida</taxon>
        <taxon>Niphatidae</taxon>
        <taxon>Amphimedon</taxon>
    </lineage>
</organism>
<dbReference type="Gene3D" id="1.25.40.20">
    <property type="entry name" value="Ankyrin repeat-containing domain"/>
    <property type="match status" value="1"/>
</dbReference>
<dbReference type="SUPFAM" id="SSF48403">
    <property type="entry name" value="Ankyrin repeat"/>
    <property type="match status" value="1"/>
</dbReference>
<reference evidence="1" key="1">
    <citation type="submission" date="2017-05" db="UniProtKB">
        <authorList>
            <consortium name="EnsemblMetazoa"/>
        </authorList>
    </citation>
    <scope>IDENTIFICATION</scope>
</reference>
<dbReference type="InParanoid" id="A0A1X7VHK1"/>
<proteinExistence type="predicted"/>
<dbReference type="EnsemblMetazoa" id="Aqu2.1.39269_001">
    <property type="protein sequence ID" value="Aqu2.1.39269_001"/>
    <property type="gene ID" value="Aqu2.1.39269"/>
</dbReference>
<dbReference type="InterPro" id="IPR002110">
    <property type="entry name" value="Ankyrin_rpt"/>
</dbReference>
<dbReference type="OrthoDB" id="242257at2759"/>
<protein>
    <submittedName>
        <fullName evidence="1">Uncharacterized protein</fullName>
    </submittedName>
</protein>
<dbReference type="eggNOG" id="KOG0782">
    <property type="taxonomic scope" value="Eukaryota"/>
</dbReference>
<dbReference type="Pfam" id="PF12796">
    <property type="entry name" value="Ank_2"/>
    <property type="match status" value="1"/>
</dbReference>
<evidence type="ECO:0000313" key="1">
    <source>
        <dbReference type="EnsemblMetazoa" id="Aqu2.1.39269_001"/>
    </source>
</evidence>
<dbReference type="InterPro" id="IPR036770">
    <property type="entry name" value="Ankyrin_rpt-contain_sf"/>
</dbReference>
<dbReference type="AlphaFoldDB" id="A0A1X7VHK1"/>